<dbReference type="EMBL" id="BTRJ01000030">
    <property type="protein sequence ID" value="GMR28565.1"/>
    <property type="molecule type" value="Genomic_DNA"/>
</dbReference>
<dbReference type="PANTHER" id="PTHR43179:SF7">
    <property type="entry name" value="RHAMNOSYLTRANSFERASE WBBL"/>
    <property type="match status" value="1"/>
</dbReference>
<keyword evidence="4" id="KW-1185">Reference proteome</keyword>
<feature type="domain" description="Glycosyltransferase 2-like" evidence="2">
    <location>
        <begin position="510"/>
        <end position="630"/>
    </location>
</feature>
<proteinExistence type="predicted"/>
<name>A0ABQ6QEU9_9GAMM</name>
<dbReference type="InterPro" id="IPR029044">
    <property type="entry name" value="Nucleotide-diphossugar_trans"/>
</dbReference>
<evidence type="ECO:0000313" key="3">
    <source>
        <dbReference type="EMBL" id="GMR28565.1"/>
    </source>
</evidence>
<reference evidence="4" key="1">
    <citation type="submission" date="2023-07" db="EMBL/GenBank/DDBJ databases">
        <title>Genome sequence of Stenotrophomonas sp. Alg010 isolated from Sargassum waste.</title>
        <authorList>
            <person name="Mohapatra"/>
            <person name="B.R."/>
        </authorList>
    </citation>
    <scope>NUCLEOTIDE SEQUENCE [LARGE SCALE GENOMIC DNA]</scope>
    <source>
        <strain evidence="4">Alg010</strain>
    </source>
</reference>
<accession>A0ABQ6QEU9</accession>
<dbReference type="Gene3D" id="3.40.50.2000">
    <property type="entry name" value="Glycogen Phosphorylase B"/>
    <property type="match status" value="1"/>
</dbReference>
<protein>
    <recommendedName>
        <fullName evidence="2">Glycosyltransferase 2-like domain-containing protein</fullName>
    </recommendedName>
</protein>
<dbReference type="Gene3D" id="3.40.50.150">
    <property type="entry name" value="Vaccinia Virus protein VP39"/>
    <property type="match status" value="1"/>
</dbReference>
<dbReference type="SUPFAM" id="SSF53335">
    <property type="entry name" value="S-adenosyl-L-methionine-dependent methyltransferases"/>
    <property type="match status" value="1"/>
</dbReference>
<dbReference type="Proteomes" id="UP001306668">
    <property type="component" value="Unassembled WGS sequence"/>
</dbReference>
<evidence type="ECO:0000259" key="2">
    <source>
        <dbReference type="Pfam" id="PF00535"/>
    </source>
</evidence>
<dbReference type="Pfam" id="PF13578">
    <property type="entry name" value="Methyltransf_24"/>
    <property type="match status" value="1"/>
</dbReference>
<dbReference type="PANTHER" id="PTHR43179">
    <property type="entry name" value="RHAMNOSYLTRANSFERASE WBBL"/>
    <property type="match status" value="1"/>
</dbReference>
<dbReference type="CDD" id="cd03801">
    <property type="entry name" value="GT4_PimA-like"/>
    <property type="match status" value="1"/>
</dbReference>
<dbReference type="CDD" id="cd04186">
    <property type="entry name" value="GT_2_like_c"/>
    <property type="match status" value="1"/>
</dbReference>
<keyword evidence="1" id="KW-0175">Coiled coil</keyword>
<dbReference type="InterPro" id="IPR001173">
    <property type="entry name" value="Glyco_trans_2-like"/>
</dbReference>
<evidence type="ECO:0000313" key="4">
    <source>
        <dbReference type="Proteomes" id="UP001306668"/>
    </source>
</evidence>
<dbReference type="SUPFAM" id="SSF53448">
    <property type="entry name" value="Nucleotide-diphospho-sugar transferases"/>
    <property type="match status" value="1"/>
</dbReference>
<dbReference type="Pfam" id="PF00535">
    <property type="entry name" value="Glycos_transf_2"/>
    <property type="match status" value="1"/>
</dbReference>
<dbReference type="Pfam" id="PF13692">
    <property type="entry name" value="Glyco_trans_1_4"/>
    <property type="match status" value="1"/>
</dbReference>
<organism evidence="3 4">
    <name type="scientific">Stenotrophomonas sepilia</name>
    <dbReference type="NCBI Taxonomy" id="2860290"/>
    <lineage>
        <taxon>Bacteria</taxon>
        <taxon>Pseudomonadati</taxon>
        <taxon>Pseudomonadota</taxon>
        <taxon>Gammaproteobacteria</taxon>
        <taxon>Lysobacterales</taxon>
        <taxon>Lysobacteraceae</taxon>
        <taxon>Stenotrophomonas</taxon>
        <taxon>Stenotrophomonas maltophilia group</taxon>
    </lineage>
</organism>
<dbReference type="InterPro" id="IPR029063">
    <property type="entry name" value="SAM-dependent_MTases_sf"/>
</dbReference>
<gene>
    <name evidence="3" type="ORF">STENOSP10_27850</name>
</gene>
<dbReference type="Gene3D" id="3.90.550.10">
    <property type="entry name" value="Spore Coat Polysaccharide Biosynthesis Protein SpsA, Chain A"/>
    <property type="match status" value="1"/>
</dbReference>
<feature type="coiled-coil region" evidence="1">
    <location>
        <begin position="313"/>
        <end position="347"/>
    </location>
</feature>
<comment type="caution">
    <text evidence="3">The sequence shown here is derived from an EMBL/GenBank/DDBJ whole genome shotgun (WGS) entry which is preliminary data.</text>
</comment>
<evidence type="ECO:0000256" key="1">
    <source>
        <dbReference type="SAM" id="Coils"/>
    </source>
</evidence>
<dbReference type="SUPFAM" id="SSF53756">
    <property type="entry name" value="UDP-Glycosyltransferase/glycogen phosphorylase"/>
    <property type="match status" value="1"/>
</dbReference>
<dbReference type="RefSeq" id="WP_235646218.1">
    <property type="nucleotide sequence ID" value="NZ_BTRJ01000030.1"/>
</dbReference>
<sequence length="1136" mass="125966">MADELIIEGAADPTAAIFRHGAMFTRPEFLETSGWLEHVPFAFWVIQAHRPRSLVELGSHRGISYFAFCQAVKEMGLDTRCHAVDTWEGDSQAGYYENDIHRSVVERNERSYAAFSTLLRMTFDDALDEVPDGSVDLLHIDGLHTFEAVSHDFTTWLPKMSSRGVVLFHDTNVHTEGFGVQRFFAPLRERYPSFEFLHGNGLGVIAVGGDIGETMRALFASAGVPAAEALVRGAFSRLGAACTDRVCAETAEADASRLGSEKESIYAWALSLESELEGSKRNYQRLEAEFDERTRWALELDQIVQASGGHNASAELRERNDALQAQLEQVRGEKADVEADLQRHQAASQHEAAELRRLLQTAHETVASRSEVSRELQRRSGLALRPGAEGTSELEVQRVIHEYDEQLESLNDAFAKVLASKSWRITRPMRFASRLLRGDVPAIIASLRASGLARHPLLAPLARPVRNWLLRHDKGQVEPPAGLALPAVVEDAEEVLKTLSFPVHEAPEVSIVIPTYGNLPHTLACLRSIAAHPPAVSYEVLVLEDASGDVEIEKLVPVPGLRFHHNPQNLGFLLSCNQALELARGRYTYFLNNDTEVRPGWMDQMLDVFQRMPDCGMVGSKLVYPDGRLQEAGGIIWRDGSAWNYGRLDNPAASQYNYLRPVDYCSGASLLIPSALLRELGGFDPEFVPAYCEDSDLAFRVRKAGYQLYYCPTSEVVHYEGISHGTDTGSGIKAYQVANQKKLRERWQDELALHEPNGEHVVRARDRSWQKETVLIVDHYVPQPDRDAGSRTMIAFINALLARGCVVKFWADNLYFDPIYTPPLQARGVEVMYGGQWVGGFARYLDENPHVRTVMLSRPHIAEHYVDALKKHPGVRTVYYGHDLHFRRLDMEAQRNGASDAAARDMEKLERRIWKAVDRVLYPSAEEAQDVRALEPDVDARAILPYAFDHFNDEAVPAQRAGILFVAGFAHGPNVDAARWLVESVMPQVWARHPGVKLSLVGSNPTDAVRALAGEHVEVTGFVSDEELAQRYGVARVAIVPLRFGAGVKGKVVEAMQQGLPLVTTGIGAQGLVGLEAVVTVADEADGLAAGLLSLLEDDALWLQRSRAAASYCRSQFSRDALGRALESAFAMEKKA</sequence>